<gene>
    <name evidence="3" type="ORF">JF922_05455</name>
</gene>
<evidence type="ECO:0000259" key="2">
    <source>
        <dbReference type="Pfam" id="PF14344"/>
    </source>
</evidence>
<proteinExistence type="predicted"/>
<keyword evidence="4" id="KW-1185">Reference proteome</keyword>
<keyword evidence="1" id="KW-0812">Transmembrane</keyword>
<organism evidence="3 4">
    <name type="scientific">Candidatus Nephthysia bennettiae</name>
    <dbReference type="NCBI Taxonomy" id="3127016"/>
    <lineage>
        <taxon>Bacteria</taxon>
        <taxon>Bacillati</taxon>
        <taxon>Candidatus Dormiibacterota</taxon>
        <taxon>Candidatus Dormibacteria</taxon>
        <taxon>Candidatus Dormibacterales</taxon>
        <taxon>Candidatus Dormibacteraceae</taxon>
        <taxon>Candidatus Nephthysia</taxon>
    </lineage>
</organism>
<comment type="caution">
    <text evidence="3">The sequence shown here is derived from an EMBL/GenBank/DDBJ whole genome shotgun (WGS) entry which is preliminary data.</text>
</comment>
<feature type="domain" description="DUF4397" evidence="2">
    <location>
        <begin position="33"/>
        <end position="150"/>
    </location>
</feature>
<sequence>MRRALQLAVLGAAFAAVTVLLVPVTAAGDAANAHLRLVYLSSDSPNVDFYVDGTRVWSNVGYRTISNYSDVSAGSHSYQVRKAGAAPDSTPIGQVQQVLNADGYYSMLAAGKVDELKTAVITDAAPPNPPPDYCQARFLEASPDVPAVDVVVMQPNIIYPNISFMNASEYIRMPAGIYDIELRKTQPDHKGTVIFTVKNFNADGGHIHTLSAAGGVGRPVELVEMYDSSSASITPAGGAQTGAGGMFLRQHLPAPLALVLLPLALLGVALIVLTRRRTSLDS</sequence>
<dbReference type="EMBL" id="JAEKNR010000065">
    <property type="protein sequence ID" value="MBJ7597517.1"/>
    <property type="molecule type" value="Genomic_DNA"/>
</dbReference>
<keyword evidence="1" id="KW-1133">Transmembrane helix</keyword>
<feature type="transmembrane region" description="Helical" evidence="1">
    <location>
        <begin position="254"/>
        <end position="273"/>
    </location>
</feature>
<dbReference type="RefSeq" id="WP_338199808.1">
    <property type="nucleotide sequence ID" value="NZ_JAEKNR010000065.1"/>
</dbReference>
<evidence type="ECO:0000256" key="1">
    <source>
        <dbReference type="SAM" id="Phobius"/>
    </source>
</evidence>
<dbReference type="Pfam" id="PF14344">
    <property type="entry name" value="DUF4397"/>
    <property type="match status" value="1"/>
</dbReference>
<name>A0A934NCM4_9BACT</name>
<dbReference type="InterPro" id="IPR025510">
    <property type="entry name" value="DUF4397"/>
</dbReference>
<accession>A0A934NCM4</accession>
<protein>
    <submittedName>
        <fullName evidence="3">DUF4397 domain-containing protein</fullName>
    </submittedName>
</protein>
<dbReference type="Proteomes" id="UP000612893">
    <property type="component" value="Unassembled WGS sequence"/>
</dbReference>
<dbReference type="AlphaFoldDB" id="A0A934NCM4"/>
<keyword evidence="1" id="KW-0472">Membrane</keyword>
<evidence type="ECO:0000313" key="3">
    <source>
        <dbReference type="EMBL" id="MBJ7597517.1"/>
    </source>
</evidence>
<evidence type="ECO:0000313" key="4">
    <source>
        <dbReference type="Proteomes" id="UP000612893"/>
    </source>
</evidence>
<reference evidence="3" key="1">
    <citation type="submission" date="2020-10" db="EMBL/GenBank/DDBJ databases">
        <title>Ca. Dormibacterota MAGs.</title>
        <authorList>
            <person name="Montgomery K."/>
        </authorList>
    </citation>
    <scope>NUCLEOTIDE SEQUENCE [LARGE SCALE GENOMIC DNA]</scope>
    <source>
        <strain evidence="3">SC8812_S17_10</strain>
    </source>
</reference>